<gene>
    <name evidence="1" type="primary">asp1</name>
    <name evidence="1" type="ORF">H5R92_07500</name>
    <name evidence="2" type="ORF">LTY36_09495</name>
</gene>
<organism evidence="1 3">
    <name type="scientific">Limosilactobacillus agrestis</name>
    <dbReference type="NCBI Taxonomy" id="2759748"/>
    <lineage>
        <taxon>Bacteria</taxon>
        <taxon>Bacillati</taxon>
        <taxon>Bacillota</taxon>
        <taxon>Bacilli</taxon>
        <taxon>Lactobacillales</taxon>
        <taxon>Lactobacillaceae</taxon>
        <taxon>Limosilactobacillus</taxon>
    </lineage>
</organism>
<comment type="caution">
    <text evidence="1">The sequence shown here is derived from an EMBL/GenBank/DDBJ whole genome shotgun (WGS) entry which is preliminary data.</text>
</comment>
<dbReference type="GO" id="GO:0015031">
    <property type="term" value="P:protein transport"/>
    <property type="evidence" value="ECO:0007669"/>
    <property type="project" value="InterPro"/>
</dbReference>
<evidence type="ECO:0000313" key="1">
    <source>
        <dbReference type="EMBL" id="MBB1096015.1"/>
    </source>
</evidence>
<sequence length="496" mass="58009">MDYLVPAWHKQLVDWAYSTPEIQFDDTVSHMKVFQHHQRRVGLVIMDYLPQLTTQLSQIALAPDKIFSLFDYLQDVKGFENQVVDYLDFDWPDGAIFDYTNFRLFVVVKGKVYAKITFDTQSKIHSIAYFKDGNIDRRLLMDSRGFISSEEHEGVETYFSPSGVWRFKRNKETDHVIINNSVFPFCRHSEYAHMQDLLIEVMQEQFLSELKSTDNLIVTLDDHMSIPIDIYQKYHPIYSISHWHQYSGQLPDKITSKVVFDSQELLQRFNYISNGEVIPLFQSQFKLGHSQRLSQQRIAIFAENMSHDELAEMLEQLYPRLIANPLDEAVHIFAYSIEKSSMANQVIRELHQKHSGEFILSMNEIDPGENQIEKEDIPPLLSIKVKRLTSTAEVLRALDKIRTLIIWNKNDQFMEIAGISVGIPIIQNFESIEVMDHKNGIVCDEISNISEFVSYYLDSLKHWNESLVHNVKVMNHYSEDNIFAKWQAILERKVQK</sequence>
<protein>
    <submittedName>
        <fullName evidence="1">Accessory Sec system protein Asp1</fullName>
    </submittedName>
</protein>
<dbReference type="EMBL" id="JACIVE010000060">
    <property type="protein sequence ID" value="MBB1096015.1"/>
    <property type="molecule type" value="Genomic_DNA"/>
</dbReference>
<dbReference type="RefSeq" id="WP_182578876.1">
    <property type="nucleotide sequence ID" value="NZ_JACIVE010000060.1"/>
</dbReference>
<reference evidence="2 4" key="2">
    <citation type="submission" date="2021-12" db="EMBL/GenBank/DDBJ databases">
        <title>A phylogenomic analysis of Limosilactobacillus reuteri reveals ancient and stable evolutionary relationships with rodents and birds and zoonotic transmission to humans.</title>
        <authorList>
            <person name="Li F."/>
            <person name="Li X."/>
            <person name="Cheng C."/>
            <person name="Tollenaar S."/>
            <person name="Zhang J.S."/>
            <person name="Simpson D."/>
            <person name="Tasseva G."/>
            <person name="Perez-Munoz M.E."/>
            <person name="Frese S."/>
            <person name="Gaenzle M.G."/>
            <person name="Walter J."/>
            <person name="Zheng J."/>
        </authorList>
    </citation>
    <scope>NUCLEOTIDE SEQUENCE [LARGE SCALE GENOMIC DNA]</scope>
    <source>
        <strain evidence="2 4">BG-MG3-B</strain>
    </source>
</reference>
<dbReference type="AlphaFoldDB" id="A0A7W3YM13"/>
<evidence type="ECO:0000313" key="2">
    <source>
        <dbReference type="EMBL" id="MCD7131412.1"/>
    </source>
</evidence>
<dbReference type="Proteomes" id="UP001199710">
    <property type="component" value="Unassembled WGS sequence"/>
</dbReference>
<accession>A0A7W3YM13</accession>
<dbReference type="InterPro" id="IPR022372">
    <property type="entry name" value="Accessory_SS_Asp1"/>
</dbReference>
<dbReference type="Proteomes" id="UP000534578">
    <property type="component" value="Unassembled WGS sequence"/>
</dbReference>
<evidence type="ECO:0000313" key="4">
    <source>
        <dbReference type="Proteomes" id="UP001199710"/>
    </source>
</evidence>
<keyword evidence="4" id="KW-1185">Reference proteome</keyword>
<evidence type="ECO:0000313" key="3">
    <source>
        <dbReference type="Proteomes" id="UP000534578"/>
    </source>
</evidence>
<dbReference type="Pfam" id="PF16993">
    <property type="entry name" value="Asp1"/>
    <property type="match status" value="1"/>
</dbReference>
<proteinExistence type="predicted"/>
<dbReference type="EMBL" id="JAJPDE010000078">
    <property type="protein sequence ID" value="MCD7131412.1"/>
    <property type="molecule type" value="Genomic_DNA"/>
</dbReference>
<dbReference type="NCBIfam" id="TIGR03713">
    <property type="entry name" value="acc_sec_asp1"/>
    <property type="match status" value="1"/>
</dbReference>
<reference evidence="1 3" key="1">
    <citation type="submission" date="2020-07" db="EMBL/GenBank/DDBJ databases">
        <title>Description of Limosilactobacillus balticus sp. nov., Limosilactobacillus agrestis sp. nov., Limosilactobacillus albertensis sp. nov., Limosilactobacillus rudii sp. nov., Limosilactobacillus fastidiosus sp. nov., five novel Limosilactobacillus species isolated from the vertebrate gastrointestinal tract, and proposal of 6 subspecies of Limosilactobacillus reuteri adapted to the gastrointestinal tract of specific vertebrate hosts.</title>
        <authorList>
            <person name="Li F."/>
            <person name="Cheng C."/>
            <person name="Zheng J."/>
            <person name="Quevedo R.M."/>
            <person name="Li J."/>
            <person name="Roos S."/>
            <person name="Gaenzle M.G."/>
            <person name="Walter J."/>
        </authorList>
    </citation>
    <scope>NUCLEOTIDE SEQUENCE [LARGE SCALE GENOMIC DNA]</scope>
    <source>
        <strain evidence="1 3">BG-MG3-A</strain>
    </source>
</reference>
<name>A0A7W3YM13_9LACO</name>